<dbReference type="SUPFAM" id="SSF69593">
    <property type="entry name" value="Glycerol-3-phosphate (1)-acyltransferase"/>
    <property type="match status" value="1"/>
</dbReference>
<evidence type="ECO:0000256" key="3">
    <source>
        <dbReference type="ARBA" id="ARBA00023315"/>
    </source>
</evidence>
<sequence>MKKVLAKFFMWITGWKAHVNVTPELKRSVMIAAPHTSNWDFPYAILTFWIMEVDVKYFIKDSYTKGLLGGLFKWTGAIGVDRSQKGNKLTDYAIELLQQNDQLVILIPAEGTRKAVDKWRTGFYRIATEAKVPVSLGYMDYKKKEAGVADVFWLSGDFEKDMTHIQEVYRPIHPKHPEGYNPEIF</sequence>
<dbReference type="HOGENOM" id="CLU_099447_0_0_10"/>
<dbReference type="PANTHER" id="PTHR10434:SF9">
    <property type="entry name" value="PHOSPHOLIPID_GLYCEROL ACYLTRANSFERASE DOMAIN-CONTAINING PROTEIN"/>
    <property type="match status" value="1"/>
</dbReference>
<gene>
    <name evidence="5" type="ordered locus">Oweho_1373</name>
</gene>
<protein>
    <submittedName>
        <fullName evidence="5">1-acyl-sn-glycerol-3-phosphate acyltransferase</fullName>
    </submittedName>
</protein>
<dbReference type="SMART" id="SM00563">
    <property type="entry name" value="PlsC"/>
    <property type="match status" value="1"/>
</dbReference>
<accession>G8R7L7</accession>
<evidence type="ECO:0000313" key="5">
    <source>
        <dbReference type="EMBL" id="AEV32370.1"/>
    </source>
</evidence>
<organism evidence="5 6">
    <name type="scientific">Owenweeksia hongkongensis (strain DSM 17368 / CIP 108786 / JCM 12287 / NRRL B-23963 / UST20020801)</name>
    <dbReference type="NCBI Taxonomy" id="926562"/>
    <lineage>
        <taxon>Bacteria</taxon>
        <taxon>Pseudomonadati</taxon>
        <taxon>Bacteroidota</taxon>
        <taxon>Flavobacteriia</taxon>
        <taxon>Flavobacteriales</taxon>
        <taxon>Owenweeksiaceae</taxon>
        <taxon>Owenweeksia</taxon>
    </lineage>
</organism>
<evidence type="ECO:0000313" key="6">
    <source>
        <dbReference type="Proteomes" id="UP000005631"/>
    </source>
</evidence>
<keyword evidence="6" id="KW-1185">Reference proteome</keyword>
<comment type="pathway">
    <text evidence="1">Lipid metabolism.</text>
</comment>
<reference evidence="5 6" key="1">
    <citation type="journal article" date="2012" name="Stand. Genomic Sci.">
        <title>Genome sequence of the orange-pigmented seawater bacterium Owenweeksia hongkongensis type strain (UST20020801(T)).</title>
        <authorList>
            <person name="Riedel T."/>
            <person name="Held B."/>
            <person name="Nolan M."/>
            <person name="Lucas S."/>
            <person name="Lapidus A."/>
            <person name="Tice H."/>
            <person name="Del Rio T.G."/>
            <person name="Cheng J.F."/>
            <person name="Han C."/>
            <person name="Tapia R."/>
            <person name="Goodwin L.A."/>
            <person name="Pitluck S."/>
            <person name="Liolios K."/>
            <person name="Mavromatis K."/>
            <person name="Pagani I."/>
            <person name="Ivanova N."/>
            <person name="Mikhailova N."/>
            <person name="Pati A."/>
            <person name="Chen A."/>
            <person name="Palaniappan K."/>
            <person name="Rohde M."/>
            <person name="Tindall B.J."/>
            <person name="Detter J.C."/>
            <person name="Goker M."/>
            <person name="Woyke T."/>
            <person name="Bristow J."/>
            <person name="Eisen J.A."/>
            <person name="Markowitz V."/>
            <person name="Hugenholtz P."/>
            <person name="Klenk H.P."/>
            <person name="Kyrpides N.C."/>
        </authorList>
    </citation>
    <scope>NUCLEOTIDE SEQUENCE</scope>
    <source>
        <strain evidence="6">DSM 17368 / JCM 12287 / NRRL B-23963</strain>
    </source>
</reference>
<dbReference type="InterPro" id="IPR002123">
    <property type="entry name" value="Plipid/glycerol_acylTrfase"/>
</dbReference>
<proteinExistence type="predicted"/>
<evidence type="ECO:0000256" key="2">
    <source>
        <dbReference type="ARBA" id="ARBA00022679"/>
    </source>
</evidence>
<evidence type="ECO:0000259" key="4">
    <source>
        <dbReference type="SMART" id="SM00563"/>
    </source>
</evidence>
<feature type="domain" description="Phospholipid/glycerol acyltransferase" evidence="4">
    <location>
        <begin position="29"/>
        <end position="139"/>
    </location>
</feature>
<dbReference type="Pfam" id="PF01553">
    <property type="entry name" value="Acyltransferase"/>
    <property type="match status" value="1"/>
</dbReference>
<keyword evidence="2 5" id="KW-0808">Transferase</keyword>
<keyword evidence="3 5" id="KW-0012">Acyltransferase</keyword>
<dbReference type="RefSeq" id="WP_014201726.1">
    <property type="nucleotide sequence ID" value="NC_016599.1"/>
</dbReference>
<evidence type="ECO:0000256" key="1">
    <source>
        <dbReference type="ARBA" id="ARBA00005189"/>
    </source>
</evidence>
<name>G8R7L7_OWEHD</name>
<dbReference type="EMBL" id="CP003156">
    <property type="protein sequence ID" value="AEV32370.1"/>
    <property type="molecule type" value="Genomic_DNA"/>
</dbReference>
<dbReference type="KEGG" id="oho:Oweho_1373"/>
<dbReference type="STRING" id="926562.Oweho_1373"/>
<dbReference type="Proteomes" id="UP000005631">
    <property type="component" value="Chromosome"/>
</dbReference>
<dbReference type="GO" id="GO:0003841">
    <property type="term" value="F:1-acylglycerol-3-phosphate O-acyltransferase activity"/>
    <property type="evidence" value="ECO:0007669"/>
    <property type="project" value="TreeGrafter"/>
</dbReference>
<dbReference type="PANTHER" id="PTHR10434">
    <property type="entry name" value="1-ACYL-SN-GLYCEROL-3-PHOSPHATE ACYLTRANSFERASE"/>
    <property type="match status" value="1"/>
</dbReference>
<dbReference type="eggNOG" id="COG0204">
    <property type="taxonomic scope" value="Bacteria"/>
</dbReference>
<dbReference type="OrthoDB" id="9796839at2"/>
<dbReference type="AlphaFoldDB" id="G8R7L7"/>
<dbReference type="GO" id="GO:0006654">
    <property type="term" value="P:phosphatidic acid biosynthetic process"/>
    <property type="evidence" value="ECO:0007669"/>
    <property type="project" value="TreeGrafter"/>
</dbReference>